<protein>
    <submittedName>
        <fullName evidence="2 3">Uncharacterized protein</fullName>
    </submittedName>
</protein>
<feature type="region of interest" description="Disordered" evidence="1">
    <location>
        <begin position="13"/>
        <end position="94"/>
    </location>
</feature>
<dbReference type="VEuPathDB" id="FungiDB:PTTG_28034"/>
<proteinExistence type="predicted"/>
<evidence type="ECO:0000313" key="3">
    <source>
        <dbReference type="EnsemblFungi" id="PTTG_28034-t43_1-p1"/>
    </source>
</evidence>
<gene>
    <name evidence="2" type="ORF">PTTG_28034</name>
</gene>
<keyword evidence="4" id="KW-1185">Reference proteome</keyword>
<evidence type="ECO:0000313" key="2">
    <source>
        <dbReference type="EMBL" id="OAV91216.1"/>
    </source>
</evidence>
<dbReference type="EMBL" id="ADAS02000084">
    <property type="protein sequence ID" value="OAV91216.1"/>
    <property type="molecule type" value="Genomic_DNA"/>
</dbReference>
<name>A0A180GER6_PUCT1</name>
<reference evidence="2" key="2">
    <citation type="submission" date="2016-05" db="EMBL/GenBank/DDBJ databases">
        <title>Comparative analysis highlights variable genome content of wheat rusts and divergence of the mating loci.</title>
        <authorList>
            <person name="Cuomo C.A."/>
            <person name="Bakkeren G."/>
            <person name="Szabo L."/>
            <person name="Khalil H."/>
            <person name="Joly D."/>
            <person name="Goldberg J."/>
            <person name="Young S."/>
            <person name="Zeng Q."/>
            <person name="Fellers J."/>
        </authorList>
    </citation>
    <scope>NUCLEOTIDE SEQUENCE [LARGE SCALE GENOMIC DNA]</scope>
    <source>
        <strain evidence="2">1-1 BBBD Race 1</strain>
    </source>
</reference>
<reference evidence="2" key="1">
    <citation type="submission" date="2009-11" db="EMBL/GenBank/DDBJ databases">
        <authorList>
            <consortium name="The Broad Institute Genome Sequencing Platform"/>
            <person name="Ward D."/>
            <person name="Feldgarden M."/>
            <person name="Earl A."/>
            <person name="Young S.K."/>
            <person name="Zeng Q."/>
            <person name="Koehrsen M."/>
            <person name="Alvarado L."/>
            <person name="Berlin A."/>
            <person name="Bochicchio J."/>
            <person name="Borenstein D."/>
            <person name="Chapman S.B."/>
            <person name="Chen Z."/>
            <person name="Engels R."/>
            <person name="Freedman E."/>
            <person name="Gellesch M."/>
            <person name="Goldberg J."/>
            <person name="Griggs A."/>
            <person name="Gujja S."/>
            <person name="Heilman E."/>
            <person name="Heiman D."/>
            <person name="Hepburn T."/>
            <person name="Howarth C."/>
            <person name="Jen D."/>
            <person name="Larson L."/>
            <person name="Lewis B."/>
            <person name="Mehta T."/>
            <person name="Park D."/>
            <person name="Pearson M."/>
            <person name="Roberts A."/>
            <person name="Saif S."/>
            <person name="Shea T."/>
            <person name="Shenoy N."/>
            <person name="Sisk P."/>
            <person name="Stolte C."/>
            <person name="Sykes S."/>
            <person name="Thomson T."/>
            <person name="Walk T."/>
            <person name="White J."/>
            <person name="Yandava C."/>
            <person name="Izard J."/>
            <person name="Baranova O.V."/>
            <person name="Blanton J.M."/>
            <person name="Tanner A.C."/>
            <person name="Dewhirst F.E."/>
            <person name="Haas B."/>
            <person name="Nusbaum C."/>
            <person name="Birren B."/>
        </authorList>
    </citation>
    <scope>NUCLEOTIDE SEQUENCE [LARGE SCALE GENOMIC DNA]</scope>
    <source>
        <strain evidence="2">1-1 BBBD Race 1</strain>
    </source>
</reference>
<feature type="compositionally biased region" description="Polar residues" evidence="1">
    <location>
        <begin position="78"/>
        <end position="87"/>
    </location>
</feature>
<accession>A0A180GER6</accession>
<reference evidence="3 4" key="3">
    <citation type="journal article" date="2017" name="G3 (Bethesda)">
        <title>Comparative analysis highlights variable genome content of wheat rusts and divergence of the mating loci.</title>
        <authorList>
            <person name="Cuomo C.A."/>
            <person name="Bakkeren G."/>
            <person name="Khalil H.B."/>
            <person name="Panwar V."/>
            <person name="Joly D."/>
            <person name="Linning R."/>
            <person name="Sakthikumar S."/>
            <person name="Song X."/>
            <person name="Adiconis X."/>
            <person name="Fan L."/>
            <person name="Goldberg J.M."/>
            <person name="Levin J.Z."/>
            <person name="Young S."/>
            <person name="Zeng Q."/>
            <person name="Anikster Y."/>
            <person name="Bruce M."/>
            <person name="Wang M."/>
            <person name="Yin C."/>
            <person name="McCallum B."/>
            <person name="Szabo L.J."/>
            <person name="Hulbert S."/>
            <person name="Chen X."/>
            <person name="Fellers J.P."/>
        </authorList>
    </citation>
    <scope>NUCLEOTIDE SEQUENCE</scope>
    <source>
        <strain evidence="4">Isolate 1-1 / race 1 (BBBD)</strain>
        <strain evidence="3">isolate 1-1 / race 1 (BBBD)</strain>
    </source>
</reference>
<reference evidence="3" key="4">
    <citation type="submission" date="2025-05" db="UniProtKB">
        <authorList>
            <consortium name="EnsemblFungi"/>
        </authorList>
    </citation>
    <scope>IDENTIFICATION</scope>
    <source>
        <strain evidence="3">isolate 1-1 / race 1 (BBBD)</strain>
    </source>
</reference>
<organism evidence="2">
    <name type="scientific">Puccinia triticina (isolate 1-1 / race 1 (BBBD))</name>
    <name type="common">Brown leaf rust fungus</name>
    <dbReference type="NCBI Taxonomy" id="630390"/>
    <lineage>
        <taxon>Eukaryota</taxon>
        <taxon>Fungi</taxon>
        <taxon>Dikarya</taxon>
        <taxon>Basidiomycota</taxon>
        <taxon>Pucciniomycotina</taxon>
        <taxon>Pucciniomycetes</taxon>
        <taxon>Pucciniales</taxon>
        <taxon>Pucciniaceae</taxon>
        <taxon>Puccinia</taxon>
    </lineage>
</organism>
<sequence>MLTLILRSFLATSSQDEEPKRYKQTLPLSSTLVTDADPDRTGSSSLSNRITNPTSGGEYLAAEPSSFTLKTDQEHNGVTDNTRSGSLASRIGQR</sequence>
<feature type="compositionally biased region" description="Polar residues" evidence="1">
    <location>
        <begin position="41"/>
        <end position="55"/>
    </location>
</feature>
<dbReference type="AlphaFoldDB" id="A0A180GER6"/>
<evidence type="ECO:0000313" key="4">
    <source>
        <dbReference type="Proteomes" id="UP000005240"/>
    </source>
</evidence>
<evidence type="ECO:0000256" key="1">
    <source>
        <dbReference type="SAM" id="MobiDB-lite"/>
    </source>
</evidence>
<dbReference type="EnsemblFungi" id="PTTG_28034-t43_1">
    <property type="protein sequence ID" value="PTTG_28034-t43_1-p1"/>
    <property type="gene ID" value="PTTG_28034"/>
</dbReference>
<dbReference type="Proteomes" id="UP000005240">
    <property type="component" value="Unassembled WGS sequence"/>
</dbReference>